<keyword evidence="5" id="KW-0805">Transcription regulation</keyword>
<dbReference type="Gene3D" id="4.10.1100.10">
    <property type="entry name" value="Transcription factor, SBP-box domain"/>
    <property type="match status" value="1"/>
</dbReference>
<dbReference type="PANTHER" id="PTHR31251">
    <property type="entry name" value="SQUAMOSA PROMOTER-BINDING-LIKE PROTEIN 4"/>
    <property type="match status" value="1"/>
</dbReference>
<dbReference type="Pfam" id="PF03110">
    <property type="entry name" value="SBP"/>
    <property type="match status" value="1"/>
</dbReference>
<evidence type="ECO:0000256" key="5">
    <source>
        <dbReference type="ARBA" id="ARBA00023015"/>
    </source>
</evidence>
<keyword evidence="7" id="KW-0804">Transcription</keyword>
<dbReference type="FunFam" id="4.10.1100.10:FF:000001">
    <property type="entry name" value="Squamosa promoter-binding-like protein 14"/>
    <property type="match status" value="1"/>
</dbReference>
<keyword evidence="6" id="KW-0238">DNA-binding</keyword>
<evidence type="ECO:0000256" key="1">
    <source>
        <dbReference type="ARBA" id="ARBA00004123"/>
    </source>
</evidence>
<evidence type="ECO:0000256" key="8">
    <source>
        <dbReference type="ARBA" id="ARBA00023242"/>
    </source>
</evidence>
<keyword evidence="13" id="KW-1185">Reference proteome</keyword>
<dbReference type="SMR" id="A0A2R6P3Z0"/>
<dbReference type="Proteomes" id="UP000241394">
    <property type="component" value="Chromosome LG29"/>
</dbReference>
<evidence type="ECO:0000256" key="9">
    <source>
        <dbReference type="ARBA" id="ARBA00056472"/>
    </source>
</evidence>
<dbReference type="GO" id="GO:0005634">
    <property type="term" value="C:nucleus"/>
    <property type="evidence" value="ECO:0007669"/>
    <property type="project" value="UniProtKB-SubCell"/>
</dbReference>
<name>A0A2R6P3Z0_ACTCC</name>
<keyword evidence="4" id="KW-0862">Zinc</keyword>
<dbReference type="InterPro" id="IPR044817">
    <property type="entry name" value="SBP-like"/>
</dbReference>
<dbReference type="PANTHER" id="PTHR31251:SF102">
    <property type="entry name" value="SBP-TYPE DOMAIN-CONTAINING PROTEIN"/>
    <property type="match status" value="1"/>
</dbReference>
<evidence type="ECO:0000313" key="12">
    <source>
        <dbReference type="EMBL" id="PSR85004.1"/>
    </source>
</evidence>
<organism evidence="12 13">
    <name type="scientific">Actinidia chinensis var. chinensis</name>
    <name type="common">Chinese soft-hair kiwi</name>
    <dbReference type="NCBI Taxonomy" id="1590841"/>
    <lineage>
        <taxon>Eukaryota</taxon>
        <taxon>Viridiplantae</taxon>
        <taxon>Streptophyta</taxon>
        <taxon>Embryophyta</taxon>
        <taxon>Tracheophyta</taxon>
        <taxon>Spermatophyta</taxon>
        <taxon>Magnoliopsida</taxon>
        <taxon>eudicotyledons</taxon>
        <taxon>Gunneridae</taxon>
        <taxon>Pentapetalae</taxon>
        <taxon>asterids</taxon>
        <taxon>Ericales</taxon>
        <taxon>Actinidiaceae</taxon>
        <taxon>Actinidia</taxon>
    </lineage>
</organism>
<dbReference type="GO" id="GO:0003677">
    <property type="term" value="F:DNA binding"/>
    <property type="evidence" value="ECO:0007669"/>
    <property type="project" value="UniProtKB-KW"/>
</dbReference>
<evidence type="ECO:0000256" key="4">
    <source>
        <dbReference type="ARBA" id="ARBA00022833"/>
    </source>
</evidence>
<evidence type="ECO:0000256" key="3">
    <source>
        <dbReference type="ARBA" id="ARBA00022771"/>
    </source>
</evidence>
<reference evidence="12 13" key="1">
    <citation type="submission" date="2017-07" db="EMBL/GenBank/DDBJ databases">
        <title>An improved, manually edited Actinidia chinensis var. chinensis (kiwifruit) genome highlights the challenges associated with draft genomes and gene prediction in plants.</title>
        <authorList>
            <person name="Pilkington S."/>
            <person name="Crowhurst R."/>
            <person name="Hilario E."/>
            <person name="Nardozza S."/>
            <person name="Fraser L."/>
            <person name="Peng Y."/>
            <person name="Gunaseelan K."/>
            <person name="Simpson R."/>
            <person name="Tahir J."/>
            <person name="Deroles S."/>
            <person name="Templeton K."/>
            <person name="Luo Z."/>
            <person name="Davy M."/>
            <person name="Cheng C."/>
            <person name="Mcneilage M."/>
            <person name="Scaglione D."/>
            <person name="Liu Y."/>
            <person name="Zhang Q."/>
            <person name="Datson P."/>
            <person name="De Silva N."/>
            <person name="Gardiner S."/>
            <person name="Bassett H."/>
            <person name="Chagne D."/>
            <person name="Mccallum J."/>
            <person name="Dzierzon H."/>
            <person name="Deng C."/>
            <person name="Wang Y.-Y."/>
            <person name="Barron N."/>
            <person name="Manako K."/>
            <person name="Bowen J."/>
            <person name="Foster T."/>
            <person name="Erridge Z."/>
            <person name="Tiffin H."/>
            <person name="Waite C."/>
            <person name="Davies K."/>
            <person name="Grierson E."/>
            <person name="Laing W."/>
            <person name="Kirk R."/>
            <person name="Chen X."/>
            <person name="Wood M."/>
            <person name="Montefiori M."/>
            <person name="Brummell D."/>
            <person name="Schwinn K."/>
            <person name="Catanach A."/>
            <person name="Fullerton C."/>
            <person name="Li D."/>
            <person name="Meiyalaghan S."/>
            <person name="Nieuwenhuizen N."/>
            <person name="Read N."/>
            <person name="Prakash R."/>
            <person name="Hunter D."/>
            <person name="Zhang H."/>
            <person name="Mckenzie M."/>
            <person name="Knabel M."/>
            <person name="Harris A."/>
            <person name="Allan A."/>
            <person name="Chen A."/>
            <person name="Janssen B."/>
            <person name="Plunkett B."/>
            <person name="Dwamena C."/>
            <person name="Voogd C."/>
            <person name="Leif D."/>
            <person name="Lafferty D."/>
            <person name="Souleyre E."/>
            <person name="Varkonyi-Gasic E."/>
            <person name="Gambi F."/>
            <person name="Hanley J."/>
            <person name="Yao J.-L."/>
            <person name="Cheung J."/>
            <person name="David K."/>
            <person name="Warren B."/>
            <person name="Marsh K."/>
            <person name="Snowden K."/>
            <person name="Lin-Wang K."/>
            <person name="Brian L."/>
            <person name="Martinez-Sanchez M."/>
            <person name="Wang M."/>
            <person name="Ileperuma N."/>
            <person name="Macnee N."/>
            <person name="Campin R."/>
            <person name="Mcatee P."/>
            <person name="Drummond R."/>
            <person name="Espley R."/>
            <person name="Ireland H."/>
            <person name="Wu R."/>
            <person name="Atkinson R."/>
            <person name="Karunairetnam S."/>
            <person name="Bulley S."/>
            <person name="Chunkath S."/>
            <person name="Hanley Z."/>
            <person name="Storey R."/>
            <person name="Thrimawithana A."/>
            <person name="Thomson S."/>
            <person name="David C."/>
            <person name="Testolin R."/>
        </authorList>
    </citation>
    <scope>NUCLEOTIDE SEQUENCE [LARGE SCALE GENOMIC DNA]</scope>
    <source>
        <strain evidence="13">cv. Red5</strain>
        <tissue evidence="12">Young leaf</tissue>
    </source>
</reference>
<sequence>MESSLADSLGRVGKMSVGWKIKSPYNSHNMELGFPEMMRKSIPSNPNLDTLGGETENSISTTLTSMTTSNPTFGELGSGIGFSSPSIASDTQKTSLVEMKLGKFDGWKDAKNSRFSNERSVLTSVGSSLSSKRARTVNLYSQIPVCQVHGCNKDLSSSKDYHKRHKVCDVHSKTARVIVNGIEQRFCQQCSRFHLLAEFDDGKRSCRKRLAGHNERRRKPQLATLSGKPYQKLLQYHEDTRFLRTSLPKRSSFVFSDILPGGFFNPQGNVTNVQDNQSSHIKVKDLPIYRPQFSMPTRNHLGIQFPSENFPSQQTGYNPASTVQESSGVSNSSSALSLLSAQSQDLSSHLTAIPMGFCPVGVSNSMPVIFGANGGIDFEVEASGIRRRSDYVKAKLGPTVDLVQLSSYLQRVEQQRNSMHMKQENDFFCSFPAI</sequence>
<dbReference type="InParanoid" id="A0A2R6P3Z0"/>
<evidence type="ECO:0000259" key="11">
    <source>
        <dbReference type="PROSITE" id="PS51141"/>
    </source>
</evidence>
<feature type="domain" description="SBP-type" evidence="11">
    <location>
        <begin position="143"/>
        <end position="220"/>
    </location>
</feature>
<evidence type="ECO:0000256" key="6">
    <source>
        <dbReference type="ARBA" id="ARBA00023125"/>
    </source>
</evidence>
<dbReference type="EMBL" id="NKQK01000029">
    <property type="protein sequence ID" value="PSR85004.1"/>
    <property type="molecule type" value="Genomic_DNA"/>
</dbReference>
<dbReference type="SUPFAM" id="SSF103612">
    <property type="entry name" value="SBT domain"/>
    <property type="match status" value="1"/>
</dbReference>
<dbReference type="FunCoup" id="A0A2R6P3Z0">
    <property type="interactions" value="989"/>
</dbReference>
<keyword evidence="3 10" id="KW-0863">Zinc-finger</keyword>
<protein>
    <submittedName>
        <fullName evidence="12">Squamosa promoter-binding-like protein</fullName>
    </submittedName>
</protein>
<evidence type="ECO:0000313" key="13">
    <source>
        <dbReference type="Proteomes" id="UP000241394"/>
    </source>
</evidence>
<gene>
    <name evidence="12" type="ORF">CEY00_Acc32980</name>
</gene>
<reference evidence="13" key="2">
    <citation type="journal article" date="2018" name="BMC Genomics">
        <title>A manually annotated Actinidia chinensis var. chinensis (kiwifruit) genome highlights the challenges associated with draft genomes and gene prediction in plants.</title>
        <authorList>
            <person name="Pilkington S.M."/>
            <person name="Crowhurst R."/>
            <person name="Hilario E."/>
            <person name="Nardozza S."/>
            <person name="Fraser L."/>
            <person name="Peng Y."/>
            <person name="Gunaseelan K."/>
            <person name="Simpson R."/>
            <person name="Tahir J."/>
            <person name="Deroles S.C."/>
            <person name="Templeton K."/>
            <person name="Luo Z."/>
            <person name="Davy M."/>
            <person name="Cheng C."/>
            <person name="McNeilage M."/>
            <person name="Scaglione D."/>
            <person name="Liu Y."/>
            <person name="Zhang Q."/>
            <person name="Datson P."/>
            <person name="De Silva N."/>
            <person name="Gardiner S.E."/>
            <person name="Bassett H."/>
            <person name="Chagne D."/>
            <person name="McCallum J."/>
            <person name="Dzierzon H."/>
            <person name="Deng C."/>
            <person name="Wang Y.Y."/>
            <person name="Barron L."/>
            <person name="Manako K."/>
            <person name="Bowen J."/>
            <person name="Foster T.M."/>
            <person name="Erridge Z.A."/>
            <person name="Tiffin H."/>
            <person name="Waite C.N."/>
            <person name="Davies K.M."/>
            <person name="Grierson E.P."/>
            <person name="Laing W.A."/>
            <person name="Kirk R."/>
            <person name="Chen X."/>
            <person name="Wood M."/>
            <person name="Montefiori M."/>
            <person name="Brummell D.A."/>
            <person name="Schwinn K.E."/>
            <person name="Catanach A."/>
            <person name="Fullerton C."/>
            <person name="Li D."/>
            <person name="Meiyalaghan S."/>
            <person name="Nieuwenhuizen N."/>
            <person name="Read N."/>
            <person name="Prakash R."/>
            <person name="Hunter D."/>
            <person name="Zhang H."/>
            <person name="McKenzie M."/>
            <person name="Knabel M."/>
            <person name="Harris A."/>
            <person name="Allan A.C."/>
            <person name="Gleave A."/>
            <person name="Chen A."/>
            <person name="Janssen B.J."/>
            <person name="Plunkett B."/>
            <person name="Ampomah-Dwamena C."/>
            <person name="Voogd C."/>
            <person name="Leif D."/>
            <person name="Lafferty D."/>
            <person name="Souleyre E.J.F."/>
            <person name="Varkonyi-Gasic E."/>
            <person name="Gambi F."/>
            <person name="Hanley J."/>
            <person name="Yao J.L."/>
            <person name="Cheung J."/>
            <person name="David K.M."/>
            <person name="Warren B."/>
            <person name="Marsh K."/>
            <person name="Snowden K.C."/>
            <person name="Lin-Wang K."/>
            <person name="Brian L."/>
            <person name="Martinez-Sanchez M."/>
            <person name="Wang M."/>
            <person name="Ileperuma N."/>
            <person name="Macnee N."/>
            <person name="Campin R."/>
            <person name="McAtee P."/>
            <person name="Drummond R.S.M."/>
            <person name="Espley R.V."/>
            <person name="Ireland H.S."/>
            <person name="Wu R."/>
            <person name="Atkinson R.G."/>
            <person name="Karunairetnam S."/>
            <person name="Bulley S."/>
            <person name="Chunkath S."/>
            <person name="Hanley Z."/>
            <person name="Storey R."/>
            <person name="Thrimawithana A.H."/>
            <person name="Thomson S."/>
            <person name="David C."/>
            <person name="Testolin R."/>
            <person name="Huang H."/>
            <person name="Hellens R.P."/>
            <person name="Schaffer R.J."/>
        </authorList>
    </citation>
    <scope>NUCLEOTIDE SEQUENCE [LARGE SCALE GENOMIC DNA]</scope>
    <source>
        <strain evidence="13">cv. Red5</strain>
    </source>
</reference>
<dbReference type="InterPro" id="IPR036893">
    <property type="entry name" value="SBP_sf"/>
</dbReference>
<dbReference type="OMA" id="HTGHERN"/>
<evidence type="ECO:0000256" key="10">
    <source>
        <dbReference type="PROSITE-ProRule" id="PRU00470"/>
    </source>
</evidence>
<dbReference type="AlphaFoldDB" id="A0A2R6P3Z0"/>
<keyword evidence="8" id="KW-0539">Nucleus</keyword>
<dbReference type="InterPro" id="IPR004333">
    <property type="entry name" value="SBP_dom"/>
</dbReference>
<comment type="subcellular location">
    <subcellularLocation>
        <location evidence="1">Nucleus</location>
    </subcellularLocation>
</comment>
<evidence type="ECO:0000256" key="2">
    <source>
        <dbReference type="ARBA" id="ARBA00022723"/>
    </source>
</evidence>
<dbReference type="OrthoDB" id="514967at2759"/>
<dbReference type="STRING" id="1590841.A0A2R6P3Z0"/>
<keyword evidence="2" id="KW-0479">Metal-binding</keyword>
<accession>A0A2R6P3Z0</accession>
<dbReference type="Gramene" id="PSR85004">
    <property type="protein sequence ID" value="PSR85004"/>
    <property type="gene ID" value="CEY00_Acc32980"/>
</dbReference>
<proteinExistence type="predicted"/>
<dbReference type="GO" id="GO:0008270">
    <property type="term" value="F:zinc ion binding"/>
    <property type="evidence" value="ECO:0007669"/>
    <property type="project" value="UniProtKB-KW"/>
</dbReference>
<dbReference type="PROSITE" id="PS51141">
    <property type="entry name" value="ZF_SBP"/>
    <property type="match status" value="1"/>
</dbReference>
<comment type="caution">
    <text evidence="12">The sequence shown here is derived from an EMBL/GenBank/DDBJ whole genome shotgun (WGS) entry which is preliminary data.</text>
</comment>
<comment type="function">
    <text evidence="9">Probable transcriptional factor. Binds to the promoter of the SQUAMOSA gene.</text>
</comment>
<evidence type="ECO:0000256" key="7">
    <source>
        <dbReference type="ARBA" id="ARBA00023163"/>
    </source>
</evidence>